<proteinExistence type="predicted"/>
<dbReference type="PANTHER" id="PTHR40267:SF1">
    <property type="entry name" value="BLR3294 PROTEIN"/>
    <property type="match status" value="1"/>
</dbReference>
<sequence>MSSRSNDYGRDATIGIGTPQANPTVEAELRIVLPPACGLVVNRLTSASSDPMQRLRDYIERLEISLDDFDTLRPDAYGFACTGSSYLIDADEEARIIERIEKRLGYPIVTAVAAIRWHLAKLGVKRIALASPYPPGLSEAASAYWSGAGFDLVEVGRIDTGSGDTRSIYTLGSKDARQAVEAMAQLDVDAVLLSGTGMPSLKLIDDAAGCSPTLVSSNLCLANRLCDLVGLPVPAPSDWQKRLADALDTSREVPAR</sequence>
<evidence type="ECO:0000313" key="2">
    <source>
        <dbReference type="Proteomes" id="UP000238954"/>
    </source>
</evidence>
<dbReference type="SUPFAM" id="SSF53822">
    <property type="entry name" value="Periplasmic binding protein-like I"/>
    <property type="match status" value="1"/>
</dbReference>
<protein>
    <recommendedName>
        <fullName evidence="3">Arylmalonate decarboxylase</fullName>
    </recommendedName>
</protein>
<dbReference type="PANTHER" id="PTHR40267">
    <property type="entry name" value="BLR3294 PROTEIN"/>
    <property type="match status" value="1"/>
</dbReference>
<organism evidence="1 2">
    <name type="scientific">Sphingopyxis lindanitolerans</name>
    <dbReference type="NCBI Taxonomy" id="2054227"/>
    <lineage>
        <taxon>Bacteria</taxon>
        <taxon>Pseudomonadati</taxon>
        <taxon>Pseudomonadota</taxon>
        <taxon>Alphaproteobacteria</taxon>
        <taxon>Sphingomonadales</taxon>
        <taxon>Sphingomonadaceae</taxon>
        <taxon>Sphingopyxis</taxon>
    </lineage>
</organism>
<dbReference type="EMBL" id="PHFW01000002">
    <property type="protein sequence ID" value="PQM29060.1"/>
    <property type="molecule type" value="Genomic_DNA"/>
</dbReference>
<dbReference type="InterPro" id="IPR053714">
    <property type="entry name" value="Iso_Racemase_Enz_sf"/>
</dbReference>
<dbReference type="InterPro" id="IPR026286">
    <property type="entry name" value="MaiA/AMDase"/>
</dbReference>
<dbReference type="InterPro" id="IPR028082">
    <property type="entry name" value="Peripla_BP_I"/>
</dbReference>
<reference evidence="2" key="1">
    <citation type="submission" date="2017-11" db="EMBL/GenBank/DDBJ databases">
        <title>The complete genome sequence of Sphingopyxis pomeranensis sp. nov. strain WS5A3p.</title>
        <authorList>
            <person name="Kaminski M.A."/>
        </authorList>
    </citation>
    <scope>NUCLEOTIDE SEQUENCE [LARGE SCALE GENOMIC DNA]</scope>
    <source>
        <strain evidence="2">WS5A3p</strain>
    </source>
</reference>
<keyword evidence="2" id="KW-1185">Reference proteome</keyword>
<accession>A0A2S8B9Q9</accession>
<dbReference type="Pfam" id="PF17645">
    <property type="entry name" value="Amdase"/>
    <property type="match status" value="1"/>
</dbReference>
<gene>
    <name evidence="1" type="ORF">CVO77_11740</name>
</gene>
<evidence type="ECO:0000313" key="1">
    <source>
        <dbReference type="EMBL" id="PQM29060.1"/>
    </source>
</evidence>
<comment type="caution">
    <text evidence="1">The sequence shown here is derived from an EMBL/GenBank/DDBJ whole genome shotgun (WGS) entry which is preliminary data.</text>
</comment>
<dbReference type="Gene3D" id="3.40.50.12500">
    <property type="match status" value="1"/>
</dbReference>
<evidence type="ECO:0008006" key="3">
    <source>
        <dbReference type="Google" id="ProtNLM"/>
    </source>
</evidence>
<name>A0A2S8B9Q9_9SPHN</name>
<dbReference type="Proteomes" id="UP000238954">
    <property type="component" value="Chromosome"/>
</dbReference>
<dbReference type="AlphaFoldDB" id="A0A2S8B9Q9"/>